<name>A0ABN3PXL6_9ACTN</name>
<evidence type="ECO:0000256" key="4">
    <source>
        <dbReference type="PROSITE-ProRule" id="PRU00335"/>
    </source>
</evidence>
<evidence type="ECO:0000313" key="7">
    <source>
        <dbReference type="Proteomes" id="UP001501447"/>
    </source>
</evidence>
<gene>
    <name evidence="6" type="ORF">GCM10009863_19830</name>
</gene>
<reference evidence="6 7" key="1">
    <citation type="journal article" date="2019" name="Int. J. Syst. Evol. Microbiol.">
        <title>The Global Catalogue of Microorganisms (GCM) 10K type strain sequencing project: providing services to taxonomists for standard genome sequencing and annotation.</title>
        <authorList>
            <consortium name="The Broad Institute Genomics Platform"/>
            <consortium name="The Broad Institute Genome Sequencing Center for Infectious Disease"/>
            <person name="Wu L."/>
            <person name="Ma J."/>
        </authorList>
    </citation>
    <scope>NUCLEOTIDE SEQUENCE [LARGE SCALE GENOMIC DNA]</scope>
    <source>
        <strain evidence="6 7">JCM 16373</strain>
    </source>
</reference>
<dbReference type="Proteomes" id="UP001501447">
    <property type="component" value="Unassembled WGS sequence"/>
</dbReference>
<keyword evidence="2 4" id="KW-0238">DNA-binding</keyword>
<protein>
    <submittedName>
        <fullName evidence="6">TetR/AcrR family transcriptional regulator</fullName>
    </submittedName>
</protein>
<comment type="caution">
    <text evidence="6">The sequence shown here is derived from an EMBL/GenBank/DDBJ whole genome shotgun (WGS) entry which is preliminary data.</text>
</comment>
<evidence type="ECO:0000259" key="5">
    <source>
        <dbReference type="PROSITE" id="PS50977"/>
    </source>
</evidence>
<dbReference type="InterPro" id="IPR001647">
    <property type="entry name" value="HTH_TetR"/>
</dbReference>
<evidence type="ECO:0000256" key="2">
    <source>
        <dbReference type="ARBA" id="ARBA00023125"/>
    </source>
</evidence>
<dbReference type="InterPro" id="IPR036271">
    <property type="entry name" value="Tet_transcr_reg_TetR-rel_C_sf"/>
</dbReference>
<evidence type="ECO:0000256" key="3">
    <source>
        <dbReference type="ARBA" id="ARBA00023163"/>
    </source>
</evidence>
<dbReference type="InterPro" id="IPR011075">
    <property type="entry name" value="TetR_C"/>
</dbReference>
<dbReference type="SUPFAM" id="SSF46689">
    <property type="entry name" value="Homeodomain-like"/>
    <property type="match status" value="1"/>
</dbReference>
<dbReference type="PANTHER" id="PTHR47506">
    <property type="entry name" value="TRANSCRIPTIONAL REGULATORY PROTEIN"/>
    <property type="match status" value="1"/>
</dbReference>
<feature type="DNA-binding region" description="H-T-H motif" evidence="4">
    <location>
        <begin position="29"/>
        <end position="48"/>
    </location>
</feature>
<dbReference type="Gene3D" id="1.10.357.10">
    <property type="entry name" value="Tetracycline Repressor, domain 2"/>
    <property type="match status" value="1"/>
</dbReference>
<sequence length="210" mass="21933">MARTKEFDPDTALEAAMRLFWRKGYEGTSTSDLTVELGIARASLYSTFGSKHDLYLAALDRFLAGAAGPTPADILTSRESALESVRDLLETSVVAPRESTPPGCFAVNATVEHGDNDPEISQRTTGNASRLETALYGALLRARAEGELASGVDPKSAATMLTALNHGLKVLARAGTGQNDRISTAIASAMSLLGAPSHSDADTDATAGAH</sequence>
<proteinExistence type="predicted"/>
<dbReference type="PROSITE" id="PS50977">
    <property type="entry name" value="HTH_TETR_2"/>
    <property type="match status" value="1"/>
</dbReference>
<dbReference type="Pfam" id="PF00440">
    <property type="entry name" value="TetR_N"/>
    <property type="match status" value="1"/>
</dbReference>
<evidence type="ECO:0000313" key="6">
    <source>
        <dbReference type="EMBL" id="GAA2606378.1"/>
    </source>
</evidence>
<dbReference type="RefSeq" id="WP_344564254.1">
    <property type="nucleotide sequence ID" value="NZ_BAAARJ010000005.1"/>
</dbReference>
<dbReference type="Pfam" id="PF16925">
    <property type="entry name" value="TetR_C_13"/>
    <property type="match status" value="1"/>
</dbReference>
<keyword evidence="3" id="KW-0804">Transcription</keyword>
<dbReference type="PRINTS" id="PR00455">
    <property type="entry name" value="HTHTETR"/>
</dbReference>
<accession>A0ABN3PXL6</accession>
<dbReference type="EMBL" id="BAAARJ010000005">
    <property type="protein sequence ID" value="GAA2606378.1"/>
    <property type="molecule type" value="Genomic_DNA"/>
</dbReference>
<dbReference type="InterPro" id="IPR009057">
    <property type="entry name" value="Homeodomain-like_sf"/>
</dbReference>
<dbReference type="SUPFAM" id="SSF48498">
    <property type="entry name" value="Tetracyclin repressor-like, C-terminal domain"/>
    <property type="match status" value="1"/>
</dbReference>
<organism evidence="6 7">
    <name type="scientific">Streptomyces axinellae</name>
    <dbReference type="NCBI Taxonomy" id="552788"/>
    <lineage>
        <taxon>Bacteria</taxon>
        <taxon>Bacillati</taxon>
        <taxon>Actinomycetota</taxon>
        <taxon>Actinomycetes</taxon>
        <taxon>Kitasatosporales</taxon>
        <taxon>Streptomycetaceae</taxon>
        <taxon>Streptomyces</taxon>
    </lineage>
</organism>
<keyword evidence="1" id="KW-0805">Transcription regulation</keyword>
<dbReference type="PANTHER" id="PTHR47506:SF1">
    <property type="entry name" value="HTH-TYPE TRANSCRIPTIONAL REGULATOR YJDC"/>
    <property type="match status" value="1"/>
</dbReference>
<dbReference type="Gene3D" id="1.10.10.60">
    <property type="entry name" value="Homeodomain-like"/>
    <property type="match status" value="1"/>
</dbReference>
<feature type="domain" description="HTH tetR-type" evidence="5">
    <location>
        <begin position="6"/>
        <end position="66"/>
    </location>
</feature>
<evidence type="ECO:0000256" key="1">
    <source>
        <dbReference type="ARBA" id="ARBA00023015"/>
    </source>
</evidence>
<keyword evidence="7" id="KW-1185">Reference proteome</keyword>